<evidence type="ECO:0000256" key="6">
    <source>
        <dbReference type="ARBA" id="ARBA00012777"/>
    </source>
</evidence>
<evidence type="ECO:0000256" key="22">
    <source>
        <dbReference type="ARBA" id="ARBA00074118"/>
    </source>
</evidence>
<evidence type="ECO:0000256" key="3">
    <source>
        <dbReference type="ARBA" id="ARBA00005185"/>
    </source>
</evidence>
<comment type="pathway">
    <text evidence="2">Amino-acid biosynthesis; L-proline biosynthesis; L-glutamate 5-semialdehyde from L-glutamate: step 2/2.</text>
</comment>
<evidence type="ECO:0000256" key="12">
    <source>
        <dbReference type="ARBA" id="ARBA00022777"/>
    </source>
</evidence>
<dbReference type="InterPro" id="IPR020593">
    <property type="entry name" value="G-glutamylP_reductase_CS"/>
</dbReference>
<evidence type="ECO:0000256" key="18">
    <source>
        <dbReference type="ARBA" id="ARBA00049024"/>
    </source>
</evidence>
<dbReference type="InterPro" id="IPR016162">
    <property type="entry name" value="Ald_DH_N"/>
</dbReference>
<evidence type="ECO:0000256" key="4">
    <source>
        <dbReference type="ARBA" id="ARBA00006300"/>
    </source>
</evidence>
<evidence type="ECO:0000259" key="24">
    <source>
        <dbReference type="Pfam" id="PF00696"/>
    </source>
</evidence>
<dbReference type="NCBIfam" id="TIGR01027">
    <property type="entry name" value="proB"/>
    <property type="match status" value="1"/>
</dbReference>
<keyword evidence="8" id="KW-0028">Amino-acid biosynthesis</keyword>
<keyword evidence="16" id="KW-0496">Mitochondrion</keyword>
<protein>
    <recommendedName>
        <fullName evidence="22">Delta-1-pyrroline-5-carboxylate synthase</fullName>
        <ecNumber evidence="7">1.2.1.41</ecNumber>
        <ecNumber evidence="6">2.7.2.11</ecNumber>
    </recommendedName>
    <alternativeName>
        <fullName evidence="23">Aldehyde dehydrogenase family 18 member A1</fullName>
    </alternativeName>
</protein>
<dbReference type="CDD" id="cd07079">
    <property type="entry name" value="ALDH_F18-19_ProA-GPR"/>
    <property type="match status" value="1"/>
</dbReference>
<keyword evidence="14" id="KW-0521">NADP</keyword>
<dbReference type="SUPFAM" id="SSF53633">
    <property type="entry name" value="Carbamate kinase-like"/>
    <property type="match status" value="1"/>
</dbReference>
<evidence type="ECO:0000256" key="9">
    <source>
        <dbReference type="ARBA" id="ARBA00022650"/>
    </source>
</evidence>
<evidence type="ECO:0000256" key="1">
    <source>
        <dbReference type="ARBA" id="ARBA00004305"/>
    </source>
</evidence>
<sequence length="697" mass="75507">ALVHRSEFKQARRIVVKLGSAVVTRGDEGGLALGRLASIVEQVAVLQNQGREMMIVTSGAVAFGKQRLRHEILLSQSAIPVLEARACAAAGQSGLMALYEAMFTQYSTCTAQILVTNLDFHDEQKRGYLNSTLHELLRMNIVPIINTNDAVVPPPVPNSDLQGVISIKDNDSLAARLAVEMKADLLIALSDVEGLYDSPPGTDNAKLIDIFYPGDQQSITYGSKSRVGMGGMEAKVKAALWALQGGTSVVIANGTHPKVTGHVITDIVEGKKVGTFFAEVKPAGPTVEQQTEMARTSGRALASLLPEERGEIICRLAELLTEKKEDILNANKRDLELAKASGRLSLPLLNRLSLSTSKLNSLAIGLRQIAVSSEDSVGRVLRRTRVANNLELEQITVPIGVLLVIFESRPDCLPQVSALAIASGNALLLKGGKEAAHTNKILHQLTQEALSVHGIQEAIQLKAAKGIPVLGHSEGICHVYIDSEASIDKAIDIVKDSKCDYPSACNAMETLLIHRDLLRTPLFDQMVDMLRNEEVKIHAGPKFASYLTFSPSEVKSLRTEYGDLECCIEVVDSMQDAVDHIHKYGSSHTDVIVTENEETAEHFLQQLDSACVFWNASTRFADGYRFGLGAEVGISTARIHARGPVGLEGLLTTKWVLRGDGQTAADFSEQGSMKYLHENIPVSQRNLNLTPSTPKPT</sequence>
<evidence type="ECO:0000256" key="2">
    <source>
        <dbReference type="ARBA" id="ARBA00004985"/>
    </source>
</evidence>
<evidence type="ECO:0000256" key="19">
    <source>
        <dbReference type="ARBA" id="ARBA00049141"/>
    </source>
</evidence>
<evidence type="ECO:0000256" key="14">
    <source>
        <dbReference type="ARBA" id="ARBA00022857"/>
    </source>
</evidence>
<evidence type="ECO:0000313" key="25">
    <source>
        <dbReference type="EMBL" id="KAJ3610429.1"/>
    </source>
</evidence>
<dbReference type="HAMAP" id="MF_00412">
    <property type="entry name" value="ProA"/>
    <property type="match status" value="1"/>
</dbReference>
<feature type="non-terminal residue" evidence="25">
    <location>
        <position position="1"/>
    </location>
</feature>
<dbReference type="PANTHER" id="PTHR11063:SF8">
    <property type="entry name" value="DELTA-1-PYRROLINE-5-CARBOXYLATE SYNTHASE"/>
    <property type="match status" value="1"/>
</dbReference>
<dbReference type="Proteomes" id="UP001148018">
    <property type="component" value="Unassembled WGS sequence"/>
</dbReference>
<dbReference type="InterPro" id="IPR000965">
    <property type="entry name" value="GPR_dom"/>
</dbReference>
<dbReference type="Pfam" id="PF00696">
    <property type="entry name" value="AA_kinase"/>
    <property type="match status" value="1"/>
</dbReference>
<organism evidence="25 26">
    <name type="scientific">Muraenolepis orangiensis</name>
    <name type="common">Patagonian moray cod</name>
    <dbReference type="NCBI Taxonomy" id="630683"/>
    <lineage>
        <taxon>Eukaryota</taxon>
        <taxon>Metazoa</taxon>
        <taxon>Chordata</taxon>
        <taxon>Craniata</taxon>
        <taxon>Vertebrata</taxon>
        <taxon>Euteleostomi</taxon>
        <taxon>Actinopterygii</taxon>
        <taxon>Neopterygii</taxon>
        <taxon>Teleostei</taxon>
        <taxon>Neoteleostei</taxon>
        <taxon>Acanthomorphata</taxon>
        <taxon>Zeiogadaria</taxon>
        <taxon>Gadariae</taxon>
        <taxon>Gadiformes</taxon>
        <taxon>Muraenolepidoidei</taxon>
        <taxon>Muraenolepididae</taxon>
        <taxon>Muraenolepis</taxon>
    </lineage>
</organism>
<dbReference type="EC" id="2.7.2.11" evidence="6"/>
<dbReference type="PIRSF" id="PIRSF036429">
    <property type="entry name" value="P5C_syn"/>
    <property type="match status" value="1"/>
</dbReference>
<comment type="subcellular location">
    <subcellularLocation>
        <location evidence="1">Mitochondrion matrix</location>
    </subcellularLocation>
</comment>
<dbReference type="PROSITE" id="PS00902">
    <property type="entry name" value="GLUTAMATE_5_KINASE"/>
    <property type="match status" value="1"/>
</dbReference>
<comment type="catalytic activity">
    <reaction evidence="18">
        <text>L-glutamate 5-semialdehyde + phosphate + NADP(+) = L-glutamyl 5-phosphate + NADPH + H(+)</text>
        <dbReference type="Rhea" id="RHEA:19541"/>
        <dbReference type="ChEBI" id="CHEBI:15378"/>
        <dbReference type="ChEBI" id="CHEBI:43474"/>
        <dbReference type="ChEBI" id="CHEBI:57783"/>
        <dbReference type="ChEBI" id="CHEBI:58066"/>
        <dbReference type="ChEBI" id="CHEBI:58274"/>
        <dbReference type="ChEBI" id="CHEBI:58349"/>
        <dbReference type="EC" id="1.2.1.41"/>
    </reaction>
</comment>
<comment type="subunit">
    <text evidence="21">Can form homodimers/multimers.</text>
</comment>
<evidence type="ECO:0000256" key="16">
    <source>
        <dbReference type="ARBA" id="ARBA00023128"/>
    </source>
</evidence>
<dbReference type="InterPro" id="IPR041744">
    <property type="entry name" value="G5K_ProBA"/>
</dbReference>
<comment type="similarity">
    <text evidence="5">In the N-terminal section; belongs to the glutamate 5-kinase family.</text>
</comment>
<comment type="pathway">
    <text evidence="3">Amino-acid biosynthesis; L-proline biosynthesis; L-glutamate 5-semialdehyde from L-glutamate: step 1/2.</text>
</comment>
<dbReference type="InterPro" id="IPR005766">
    <property type="entry name" value="P5_carboxy_syn"/>
</dbReference>
<dbReference type="InterPro" id="IPR036393">
    <property type="entry name" value="AceGlu_kinase-like_sf"/>
</dbReference>
<dbReference type="FunFam" id="3.40.309.10:FF:000011">
    <property type="entry name" value="Delta-1-pyrroline-5-carboxylate synthase"/>
    <property type="match status" value="1"/>
</dbReference>
<dbReference type="InterPro" id="IPR001057">
    <property type="entry name" value="Glu/AcGlu_kinase"/>
</dbReference>
<evidence type="ECO:0000256" key="8">
    <source>
        <dbReference type="ARBA" id="ARBA00022605"/>
    </source>
</evidence>
<dbReference type="InterPro" id="IPR005715">
    <property type="entry name" value="Glu_5kinase/COase_Synthase"/>
</dbReference>
<keyword evidence="10" id="KW-0808">Transferase</keyword>
<keyword evidence="9" id="KW-0641">Proline biosynthesis</keyword>
<evidence type="ECO:0000256" key="15">
    <source>
        <dbReference type="ARBA" id="ARBA00023002"/>
    </source>
</evidence>
<dbReference type="Gene3D" id="3.40.309.10">
    <property type="entry name" value="Aldehyde Dehydrogenase, Chain A, domain 2"/>
    <property type="match status" value="1"/>
</dbReference>
<keyword evidence="11" id="KW-0547">Nucleotide-binding</keyword>
<dbReference type="EMBL" id="JANIIK010000038">
    <property type="protein sequence ID" value="KAJ3610429.1"/>
    <property type="molecule type" value="Genomic_DNA"/>
</dbReference>
<dbReference type="InterPro" id="IPR001048">
    <property type="entry name" value="Asp/Glu/Uridylate_kinase"/>
</dbReference>
<keyword evidence="26" id="KW-1185">Reference proteome</keyword>
<dbReference type="GO" id="GO:0004350">
    <property type="term" value="F:glutamate-5-semialdehyde dehydrogenase activity"/>
    <property type="evidence" value="ECO:0007669"/>
    <property type="project" value="UniProtKB-EC"/>
</dbReference>
<dbReference type="GO" id="GO:0004349">
    <property type="term" value="F:glutamate 5-kinase activity"/>
    <property type="evidence" value="ECO:0007669"/>
    <property type="project" value="UniProtKB-EC"/>
</dbReference>
<keyword evidence="12" id="KW-0418">Kinase</keyword>
<dbReference type="AlphaFoldDB" id="A0A9Q0END2"/>
<evidence type="ECO:0000256" key="7">
    <source>
        <dbReference type="ARBA" id="ARBA00013002"/>
    </source>
</evidence>
<dbReference type="FunFam" id="3.40.1160.10:FF:000010">
    <property type="entry name" value="Delta-1-pyrroline-5-carboxylate synthase"/>
    <property type="match status" value="1"/>
</dbReference>
<evidence type="ECO:0000256" key="20">
    <source>
        <dbReference type="ARBA" id="ARBA00055158"/>
    </source>
</evidence>
<dbReference type="Gene3D" id="3.40.605.10">
    <property type="entry name" value="Aldehyde Dehydrogenase, Chain A, domain 1"/>
    <property type="match status" value="2"/>
</dbReference>
<dbReference type="InterPro" id="IPR016163">
    <property type="entry name" value="Ald_DH_C"/>
</dbReference>
<dbReference type="PANTHER" id="PTHR11063">
    <property type="entry name" value="GLUTAMATE SEMIALDEHYDE DEHYDROGENASE"/>
    <property type="match status" value="1"/>
</dbReference>
<keyword evidence="15" id="KW-0560">Oxidoreductase</keyword>
<evidence type="ECO:0000256" key="11">
    <source>
        <dbReference type="ARBA" id="ARBA00022741"/>
    </source>
</evidence>
<gene>
    <name evidence="25" type="ORF">NHX12_022521</name>
</gene>
<comment type="caution">
    <text evidence="25">The sequence shown here is derived from an EMBL/GenBank/DDBJ whole genome shotgun (WGS) entry which is preliminary data.</text>
</comment>
<accession>A0A9Q0END2</accession>
<evidence type="ECO:0000256" key="5">
    <source>
        <dbReference type="ARBA" id="ARBA00009302"/>
    </source>
</evidence>
<dbReference type="HAMAP" id="MF_00456">
    <property type="entry name" value="ProB"/>
    <property type="match status" value="1"/>
</dbReference>
<comment type="catalytic activity">
    <reaction evidence="19">
        <text>L-glutamate + ATP = L-glutamyl 5-phosphate + ADP</text>
        <dbReference type="Rhea" id="RHEA:14877"/>
        <dbReference type="ChEBI" id="CHEBI:29985"/>
        <dbReference type="ChEBI" id="CHEBI:30616"/>
        <dbReference type="ChEBI" id="CHEBI:58274"/>
        <dbReference type="ChEBI" id="CHEBI:456216"/>
        <dbReference type="EC" id="2.7.2.11"/>
    </reaction>
</comment>
<reference evidence="25" key="1">
    <citation type="submission" date="2022-07" db="EMBL/GenBank/DDBJ databases">
        <title>Chromosome-level genome of Muraenolepis orangiensis.</title>
        <authorList>
            <person name="Kim J."/>
        </authorList>
    </citation>
    <scope>NUCLEOTIDE SEQUENCE</scope>
    <source>
        <strain evidence="25">KU_S4_2022</strain>
        <tissue evidence="25">Muscle</tissue>
    </source>
</reference>
<evidence type="ECO:0000256" key="13">
    <source>
        <dbReference type="ARBA" id="ARBA00022840"/>
    </source>
</evidence>
<keyword evidence="13" id="KW-0067">ATP-binding</keyword>
<dbReference type="PROSITE" id="PS01223">
    <property type="entry name" value="PROA"/>
    <property type="match status" value="1"/>
</dbReference>
<evidence type="ECO:0000256" key="23">
    <source>
        <dbReference type="ARBA" id="ARBA00078442"/>
    </source>
</evidence>
<comment type="function">
    <text evidence="20">Bifunctional enzyme that converts glutamate to glutamate 5-semialdehyde, an intermediate in the biosynthesis of proline, ornithine and arginine.</text>
</comment>
<keyword evidence="17" id="KW-0511">Multifunctional enzyme</keyword>
<evidence type="ECO:0000256" key="21">
    <source>
        <dbReference type="ARBA" id="ARBA00064272"/>
    </source>
</evidence>
<dbReference type="GO" id="GO:0005524">
    <property type="term" value="F:ATP binding"/>
    <property type="evidence" value="ECO:0007669"/>
    <property type="project" value="UniProtKB-KW"/>
</dbReference>
<evidence type="ECO:0000256" key="10">
    <source>
        <dbReference type="ARBA" id="ARBA00022679"/>
    </source>
</evidence>
<dbReference type="GO" id="GO:0005759">
    <property type="term" value="C:mitochondrial matrix"/>
    <property type="evidence" value="ECO:0007669"/>
    <property type="project" value="UniProtKB-SubCell"/>
</dbReference>
<name>A0A9Q0END2_9TELE</name>
<dbReference type="Gene3D" id="3.40.1160.10">
    <property type="entry name" value="Acetylglutamate kinase-like"/>
    <property type="match status" value="1"/>
</dbReference>
<dbReference type="EC" id="1.2.1.41" evidence="7"/>
<dbReference type="CDD" id="cd04256">
    <property type="entry name" value="AAK_P5CS_ProBA"/>
    <property type="match status" value="1"/>
</dbReference>
<evidence type="ECO:0000313" key="26">
    <source>
        <dbReference type="Proteomes" id="UP001148018"/>
    </source>
</evidence>
<dbReference type="OrthoDB" id="1934954at2759"/>
<dbReference type="InterPro" id="IPR016161">
    <property type="entry name" value="Ald_DH/histidinol_DH"/>
</dbReference>
<dbReference type="GO" id="GO:0008652">
    <property type="term" value="P:amino acid biosynthetic process"/>
    <property type="evidence" value="ECO:0007669"/>
    <property type="project" value="UniProtKB-KW"/>
</dbReference>
<dbReference type="PRINTS" id="PR00474">
    <property type="entry name" value="GLU5KINASE"/>
</dbReference>
<dbReference type="SUPFAM" id="SSF53720">
    <property type="entry name" value="ALDH-like"/>
    <property type="match status" value="1"/>
</dbReference>
<proteinExistence type="inferred from homology"/>
<comment type="similarity">
    <text evidence="4">In the C-terminal section; belongs to the gamma-glutamyl phosphate reductase family.</text>
</comment>
<dbReference type="InterPro" id="IPR019797">
    <property type="entry name" value="Glutamate_5-kinase_CS"/>
</dbReference>
<feature type="domain" description="Aspartate/glutamate/uridylate kinase" evidence="24">
    <location>
        <begin position="13"/>
        <end position="253"/>
    </location>
</feature>
<evidence type="ECO:0000256" key="17">
    <source>
        <dbReference type="ARBA" id="ARBA00023268"/>
    </source>
</evidence>